<proteinExistence type="predicted"/>
<feature type="chain" id="PRO_5043606731" description="X8 domain-containing protein" evidence="5">
    <location>
        <begin position="21"/>
        <end position="210"/>
    </location>
</feature>
<feature type="compositionally biased region" description="Low complexity" evidence="4">
    <location>
        <begin position="115"/>
        <end position="128"/>
    </location>
</feature>
<feature type="signal peptide" evidence="5">
    <location>
        <begin position="1"/>
        <end position="20"/>
    </location>
</feature>
<protein>
    <recommendedName>
        <fullName evidence="6">X8 domain-containing protein</fullName>
    </recommendedName>
</protein>
<evidence type="ECO:0000313" key="7">
    <source>
        <dbReference type="EMBL" id="CAL1360221.1"/>
    </source>
</evidence>
<evidence type="ECO:0000313" key="8">
    <source>
        <dbReference type="Proteomes" id="UP001497516"/>
    </source>
</evidence>
<evidence type="ECO:0000256" key="3">
    <source>
        <dbReference type="ARBA" id="ARBA00022729"/>
    </source>
</evidence>
<feature type="region of interest" description="Disordered" evidence="4">
    <location>
        <begin position="102"/>
        <end position="178"/>
    </location>
</feature>
<gene>
    <name evidence="7" type="ORF">LTRI10_LOCUS7669</name>
</gene>
<accession>A0AAV2CVN8</accession>
<name>A0AAV2CVN8_9ROSI</name>
<dbReference type="GO" id="GO:0009506">
    <property type="term" value="C:plasmodesma"/>
    <property type="evidence" value="ECO:0007669"/>
    <property type="project" value="UniProtKB-ARBA"/>
</dbReference>
<organism evidence="7 8">
    <name type="scientific">Linum trigynum</name>
    <dbReference type="NCBI Taxonomy" id="586398"/>
    <lineage>
        <taxon>Eukaryota</taxon>
        <taxon>Viridiplantae</taxon>
        <taxon>Streptophyta</taxon>
        <taxon>Embryophyta</taxon>
        <taxon>Tracheophyta</taxon>
        <taxon>Spermatophyta</taxon>
        <taxon>Magnoliopsida</taxon>
        <taxon>eudicotyledons</taxon>
        <taxon>Gunneridae</taxon>
        <taxon>Pentapetalae</taxon>
        <taxon>rosids</taxon>
        <taxon>fabids</taxon>
        <taxon>Malpighiales</taxon>
        <taxon>Linaceae</taxon>
        <taxon>Linum</taxon>
    </lineage>
</organism>
<evidence type="ECO:0000256" key="5">
    <source>
        <dbReference type="SAM" id="SignalP"/>
    </source>
</evidence>
<dbReference type="Pfam" id="PF07983">
    <property type="entry name" value="X8"/>
    <property type="match status" value="1"/>
</dbReference>
<dbReference type="InterPro" id="IPR044788">
    <property type="entry name" value="X8_dom_prot"/>
</dbReference>
<evidence type="ECO:0000259" key="6">
    <source>
        <dbReference type="SMART" id="SM00768"/>
    </source>
</evidence>
<evidence type="ECO:0000256" key="4">
    <source>
        <dbReference type="SAM" id="MobiDB-lite"/>
    </source>
</evidence>
<keyword evidence="2" id="KW-0472">Membrane</keyword>
<dbReference type="SMART" id="SM00768">
    <property type="entry name" value="X8"/>
    <property type="match status" value="1"/>
</dbReference>
<feature type="domain" description="X8" evidence="6">
    <location>
        <begin position="21"/>
        <end position="107"/>
    </location>
</feature>
<keyword evidence="2" id="KW-0325">Glycoprotein</keyword>
<dbReference type="EMBL" id="OZ034814">
    <property type="protein sequence ID" value="CAL1360221.1"/>
    <property type="molecule type" value="Genomic_DNA"/>
</dbReference>
<feature type="compositionally biased region" description="Gly residues" evidence="4">
    <location>
        <begin position="164"/>
        <end position="177"/>
    </location>
</feature>
<dbReference type="GO" id="GO:0098552">
    <property type="term" value="C:side of membrane"/>
    <property type="evidence" value="ECO:0007669"/>
    <property type="project" value="UniProtKB-KW"/>
</dbReference>
<keyword evidence="2" id="KW-0336">GPI-anchor</keyword>
<reference evidence="7 8" key="1">
    <citation type="submission" date="2024-04" db="EMBL/GenBank/DDBJ databases">
        <authorList>
            <person name="Fracassetti M."/>
        </authorList>
    </citation>
    <scope>NUCLEOTIDE SEQUENCE [LARGE SCALE GENOMIC DNA]</scope>
</reference>
<dbReference type="InterPro" id="IPR012946">
    <property type="entry name" value="X8"/>
</dbReference>
<evidence type="ECO:0000256" key="2">
    <source>
        <dbReference type="ARBA" id="ARBA00022622"/>
    </source>
</evidence>
<dbReference type="AlphaFoldDB" id="A0AAV2CVN8"/>
<comment type="subcellular location">
    <subcellularLocation>
        <location evidence="1">Cell membrane</location>
        <topology evidence="1">Lipid-anchor</topology>
        <topology evidence="1">GPI-anchor</topology>
    </subcellularLocation>
</comment>
<dbReference type="Gene3D" id="1.20.58.1040">
    <property type="match status" value="1"/>
</dbReference>
<dbReference type="PANTHER" id="PTHR31044">
    <property type="entry name" value="BETA-1,3 GLUCANASE"/>
    <property type="match status" value="1"/>
</dbReference>
<keyword evidence="8" id="KW-1185">Reference proteome</keyword>
<feature type="compositionally biased region" description="Low complexity" evidence="4">
    <location>
        <begin position="150"/>
        <end position="160"/>
    </location>
</feature>
<dbReference type="GO" id="GO:0005886">
    <property type="term" value="C:plasma membrane"/>
    <property type="evidence" value="ECO:0007669"/>
    <property type="project" value="UniProtKB-SubCell"/>
</dbReference>
<keyword evidence="2" id="KW-0449">Lipoprotein</keyword>
<dbReference type="PANTHER" id="PTHR31044:SF60">
    <property type="entry name" value="PLASMODESMATA CALLOSE-BINDING PROTEIN 4"/>
    <property type="match status" value="1"/>
</dbReference>
<feature type="compositionally biased region" description="Gly residues" evidence="4">
    <location>
        <begin position="129"/>
        <end position="149"/>
    </location>
</feature>
<evidence type="ECO:0000256" key="1">
    <source>
        <dbReference type="ARBA" id="ARBA00004609"/>
    </source>
</evidence>
<keyword evidence="3 5" id="KW-0732">Signal</keyword>
<sequence length="210" mass="20699">MAVLAAFLVFFLALAGHSSANYCLCKDGVGQQAWQKAIDYACGAGADCTQISQNGACYQPNTVKDHCNYAVNSYFQRKGQSSGTCDFSGAASPSVTPPTGVGSTCVFPASPGNAGTSPTTNPGSTTPGTGTGMGTPTGTGTGTGTGSNTGTGITTGTTPSVFGTGLGPTGSGTGIGDSSGVDSRKVTNLFIFASSTLTLWVSGLLLVSGF</sequence>
<dbReference type="Proteomes" id="UP001497516">
    <property type="component" value="Chromosome 10"/>
</dbReference>